<dbReference type="Pfam" id="PF00059">
    <property type="entry name" value="Lectin_C"/>
    <property type="match status" value="1"/>
</dbReference>
<keyword evidence="4" id="KW-1015">Disulfide bond</keyword>
<proteinExistence type="predicted"/>
<dbReference type="InterPro" id="IPR001304">
    <property type="entry name" value="C-type_lectin-like"/>
</dbReference>
<accession>A0A8C6W643</accession>
<keyword evidence="3" id="KW-0430">Lectin</keyword>
<dbReference type="AlphaFoldDB" id="A0A8C6W643"/>
<dbReference type="GO" id="GO:0005576">
    <property type="term" value="C:extracellular region"/>
    <property type="evidence" value="ECO:0007669"/>
    <property type="project" value="UniProtKB-SubCell"/>
</dbReference>
<evidence type="ECO:0000256" key="3">
    <source>
        <dbReference type="ARBA" id="ARBA00022734"/>
    </source>
</evidence>
<dbReference type="SUPFAM" id="SSF56436">
    <property type="entry name" value="C-type lectin-like"/>
    <property type="match status" value="1"/>
</dbReference>
<keyword evidence="2" id="KW-0964">Secreted</keyword>
<evidence type="ECO:0000259" key="6">
    <source>
        <dbReference type="PROSITE" id="PS50041"/>
    </source>
</evidence>
<dbReference type="InterPro" id="IPR050111">
    <property type="entry name" value="C-type_lectin/snaclec_domain"/>
</dbReference>
<dbReference type="GO" id="GO:0010838">
    <property type="term" value="P:positive regulation of keratinocyte proliferation"/>
    <property type="evidence" value="ECO:0007669"/>
    <property type="project" value="Ensembl"/>
</dbReference>
<feature type="signal peptide" evidence="5">
    <location>
        <begin position="1"/>
        <end position="26"/>
    </location>
</feature>
<dbReference type="InterPro" id="IPR016186">
    <property type="entry name" value="C-type_lectin-like/link_sf"/>
</dbReference>
<sequence>MLPCMTLGCTSWLMLSCLILLSRVQGKVFLPLVKIPRRKLPLHTSAYHSHCYALFMTPKSWFNADLACQKQPLGHLVFVLSGAEASFVSSLVKSRVNNYQYVWIGLHDPTLEWSNSDVLNYVNWDRNPASALGYCGSLTKTSGFLKWKDYHYDVELPYVCKFKF</sequence>
<dbReference type="GO" id="GO:0030246">
    <property type="term" value="F:carbohydrate binding"/>
    <property type="evidence" value="ECO:0007669"/>
    <property type="project" value="UniProtKB-KW"/>
</dbReference>
<dbReference type="PROSITE" id="PS50041">
    <property type="entry name" value="C_TYPE_LECTIN_2"/>
    <property type="match status" value="1"/>
</dbReference>
<dbReference type="FunFam" id="3.10.100.10:FF:000015">
    <property type="entry name" value="C-type lectin Cal"/>
    <property type="match status" value="1"/>
</dbReference>
<evidence type="ECO:0000256" key="4">
    <source>
        <dbReference type="ARBA" id="ARBA00023157"/>
    </source>
</evidence>
<keyword evidence="8" id="KW-1185">Reference proteome</keyword>
<reference evidence="7" key="1">
    <citation type="submission" date="2025-08" db="UniProtKB">
        <authorList>
            <consortium name="Ensembl"/>
        </authorList>
    </citation>
    <scope>IDENTIFICATION</scope>
</reference>
<dbReference type="SMART" id="SM00034">
    <property type="entry name" value="CLECT"/>
    <property type="match status" value="1"/>
</dbReference>
<dbReference type="PRINTS" id="PR01504">
    <property type="entry name" value="PNCREATITSAP"/>
</dbReference>
<dbReference type="GO" id="GO:0090303">
    <property type="term" value="P:positive regulation of wound healing"/>
    <property type="evidence" value="ECO:0007669"/>
    <property type="project" value="Ensembl"/>
</dbReference>
<keyword evidence="5" id="KW-0732">Signal</keyword>
<evidence type="ECO:0000313" key="7">
    <source>
        <dbReference type="Ensembl" id="ENSNGAP00000010271.1"/>
    </source>
</evidence>
<protein>
    <submittedName>
        <fullName evidence="7">Regenerating islet-derived 3 alpha</fullName>
    </submittedName>
</protein>
<feature type="chain" id="PRO_5034894976" evidence="5">
    <location>
        <begin position="27"/>
        <end position="164"/>
    </location>
</feature>
<dbReference type="Ensembl" id="ENSNGAT00000015798.1">
    <property type="protein sequence ID" value="ENSNGAP00000010271.1"/>
    <property type="gene ID" value="ENSNGAG00000012732.1"/>
</dbReference>
<dbReference type="Gene3D" id="3.10.100.10">
    <property type="entry name" value="Mannose-Binding Protein A, subunit A"/>
    <property type="match status" value="1"/>
</dbReference>
<evidence type="ECO:0000256" key="2">
    <source>
        <dbReference type="ARBA" id="ARBA00022525"/>
    </source>
</evidence>
<dbReference type="Proteomes" id="UP000694381">
    <property type="component" value="Unassembled WGS sequence"/>
</dbReference>
<reference evidence="7" key="2">
    <citation type="submission" date="2025-09" db="UniProtKB">
        <authorList>
            <consortium name="Ensembl"/>
        </authorList>
    </citation>
    <scope>IDENTIFICATION</scope>
</reference>
<organism evidence="7 8">
    <name type="scientific">Nannospalax galili</name>
    <name type="common">Northern Israeli blind subterranean mole rat</name>
    <name type="synonym">Spalax galili</name>
    <dbReference type="NCBI Taxonomy" id="1026970"/>
    <lineage>
        <taxon>Eukaryota</taxon>
        <taxon>Metazoa</taxon>
        <taxon>Chordata</taxon>
        <taxon>Craniata</taxon>
        <taxon>Vertebrata</taxon>
        <taxon>Euteleostomi</taxon>
        <taxon>Mammalia</taxon>
        <taxon>Eutheria</taxon>
        <taxon>Euarchontoglires</taxon>
        <taxon>Glires</taxon>
        <taxon>Rodentia</taxon>
        <taxon>Myomorpha</taxon>
        <taxon>Muroidea</taxon>
        <taxon>Spalacidae</taxon>
        <taxon>Spalacinae</taxon>
        <taxon>Nannospalax</taxon>
    </lineage>
</organism>
<evidence type="ECO:0000256" key="5">
    <source>
        <dbReference type="SAM" id="SignalP"/>
    </source>
</evidence>
<comment type="subcellular location">
    <subcellularLocation>
        <location evidence="1">Secreted</location>
    </subcellularLocation>
</comment>
<name>A0A8C6W643_NANGA</name>
<dbReference type="GeneTree" id="ENSGT00940000154447"/>
<dbReference type="InterPro" id="IPR016187">
    <property type="entry name" value="CTDL_fold"/>
</dbReference>
<dbReference type="PANTHER" id="PTHR22803">
    <property type="entry name" value="MANNOSE, PHOSPHOLIPASE, LECTIN RECEPTOR RELATED"/>
    <property type="match status" value="1"/>
</dbReference>
<dbReference type="GO" id="GO:0045617">
    <property type="term" value="P:negative regulation of keratinocyte differentiation"/>
    <property type="evidence" value="ECO:0007669"/>
    <property type="project" value="Ensembl"/>
</dbReference>
<evidence type="ECO:0000256" key="1">
    <source>
        <dbReference type="ARBA" id="ARBA00004613"/>
    </source>
</evidence>
<feature type="domain" description="C-type lectin" evidence="6">
    <location>
        <begin position="47"/>
        <end position="161"/>
    </location>
</feature>
<dbReference type="OMA" id="YQDIWIG"/>
<evidence type="ECO:0000313" key="8">
    <source>
        <dbReference type="Proteomes" id="UP000694381"/>
    </source>
</evidence>